<protein>
    <submittedName>
        <fullName evidence="7">Non-classical export protein Nce102</fullName>
    </submittedName>
</protein>
<dbReference type="GO" id="GO:0072659">
    <property type="term" value="P:protein localization to plasma membrane"/>
    <property type="evidence" value="ECO:0007669"/>
    <property type="project" value="TreeGrafter"/>
</dbReference>
<dbReference type="EMBL" id="AXCR01000010">
    <property type="protein sequence ID" value="KJR83063.1"/>
    <property type="molecule type" value="Genomic_DNA"/>
</dbReference>
<organism evidence="7 8">
    <name type="scientific">Sporothrix schenckii 1099-18</name>
    <dbReference type="NCBI Taxonomy" id="1397361"/>
    <lineage>
        <taxon>Eukaryota</taxon>
        <taxon>Fungi</taxon>
        <taxon>Dikarya</taxon>
        <taxon>Ascomycota</taxon>
        <taxon>Pezizomycotina</taxon>
        <taxon>Sordariomycetes</taxon>
        <taxon>Sordariomycetidae</taxon>
        <taxon>Ophiostomatales</taxon>
        <taxon>Ophiostomataceae</taxon>
        <taxon>Sporothrix</taxon>
    </lineage>
</organism>
<dbReference type="InterPro" id="IPR052649">
    <property type="entry name" value="NCE102-like"/>
</dbReference>
<dbReference type="KEGG" id="ssck:SPSK_04602"/>
<name>A0A0F2M025_SPOSC</name>
<gene>
    <name evidence="7" type="ORF">SPSK_04602</name>
</gene>
<dbReference type="AlphaFoldDB" id="A0A0F2M025"/>
<evidence type="ECO:0000313" key="7">
    <source>
        <dbReference type="EMBL" id="KJR83063.1"/>
    </source>
</evidence>
<feature type="transmembrane region" description="Helical" evidence="5">
    <location>
        <begin position="6"/>
        <end position="28"/>
    </location>
</feature>
<evidence type="ECO:0000256" key="1">
    <source>
        <dbReference type="ARBA" id="ARBA00004141"/>
    </source>
</evidence>
<evidence type="ECO:0000256" key="5">
    <source>
        <dbReference type="SAM" id="Phobius"/>
    </source>
</evidence>
<keyword evidence="3 5" id="KW-1133">Transmembrane helix</keyword>
<dbReference type="RefSeq" id="XP_016585739.1">
    <property type="nucleotide sequence ID" value="XM_016731403.1"/>
</dbReference>
<evidence type="ECO:0000256" key="3">
    <source>
        <dbReference type="ARBA" id="ARBA00022989"/>
    </source>
</evidence>
<evidence type="ECO:0000256" key="2">
    <source>
        <dbReference type="ARBA" id="ARBA00022692"/>
    </source>
</evidence>
<keyword evidence="2 5" id="KW-0812">Transmembrane</keyword>
<sequence>MAAAQIIIRGVQLLFVVIIVALIGNVINNNINGNMSAINYALFATIIAWLACLLGLAGAFVSMLTEGIFLYALLALDVLAIVFTFIAAIVIPAKLHAVNCGGDLSVENRGAGWIGFGSLDTEQRCRELQASTAFLWFLWVALIASLLLGLFNLRRGGGGSSRASSAPHMSQVRV</sequence>
<feature type="domain" description="MARVEL" evidence="6">
    <location>
        <begin position="5"/>
        <end position="148"/>
    </location>
</feature>
<dbReference type="OrthoDB" id="5423111at2759"/>
<reference evidence="7 8" key="1">
    <citation type="journal article" date="2014" name="BMC Genomics">
        <title>Comparative genomics of the major fungal agents of human and animal Sporotrichosis: Sporothrix schenckii and Sporothrix brasiliensis.</title>
        <authorList>
            <person name="Teixeira M.M."/>
            <person name="de Almeida L.G."/>
            <person name="Kubitschek-Barreira P."/>
            <person name="Alves F.L."/>
            <person name="Kioshima E.S."/>
            <person name="Abadio A.K."/>
            <person name="Fernandes L."/>
            <person name="Derengowski L.S."/>
            <person name="Ferreira K.S."/>
            <person name="Souza R.C."/>
            <person name="Ruiz J.C."/>
            <person name="de Andrade N.C."/>
            <person name="Paes H.C."/>
            <person name="Nicola A.M."/>
            <person name="Albuquerque P."/>
            <person name="Gerber A.L."/>
            <person name="Martins V.P."/>
            <person name="Peconick L.D."/>
            <person name="Neto A.V."/>
            <person name="Chaucanez C.B."/>
            <person name="Silva P.A."/>
            <person name="Cunha O.L."/>
            <person name="de Oliveira F.F."/>
            <person name="dos Santos T.C."/>
            <person name="Barros A.L."/>
            <person name="Soares M.A."/>
            <person name="de Oliveira L.M."/>
            <person name="Marini M.M."/>
            <person name="Villalobos-Duno H."/>
            <person name="Cunha M.M."/>
            <person name="de Hoog S."/>
            <person name="da Silveira J.F."/>
            <person name="Henrissat B."/>
            <person name="Nino-Vega G.A."/>
            <person name="Cisalpino P.S."/>
            <person name="Mora-Montes H.M."/>
            <person name="Almeida S.R."/>
            <person name="Stajich J.E."/>
            <person name="Lopes-Bezerra L.M."/>
            <person name="Vasconcelos A.T."/>
            <person name="Felipe M.S."/>
        </authorList>
    </citation>
    <scope>NUCLEOTIDE SEQUENCE [LARGE SCALE GENOMIC DNA]</scope>
    <source>
        <strain evidence="7 8">1099-18</strain>
    </source>
</reference>
<comment type="subcellular location">
    <subcellularLocation>
        <location evidence="1">Membrane</location>
        <topology evidence="1">Multi-pass membrane protein</topology>
    </subcellularLocation>
</comment>
<dbReference type="VEuPathDB" id="FungiDB:SPSK_04602"/>
<keyword evidence="4 5" id="KW-0472">Membrane</keyword>
<dbReference type="GeneID" id="27666680"/>
<dbReference type="GO" id="GO:0005886">
    <property type="term" value="C:plasma membrane"/>
    <property type="evidence" value="ECO:0007669"/>
    <property type="project" value="TreeGrafter"/>
</dbReference>
<accession>A0A0F2M025</accession>
<dbReference type="GO" id="GO:0070941">
    <property type="term" value="P:eisosome assembly"/>
    <property type="evidence" value="ECO:0007669"/>
    <property type="project" value="TreeGrafter"/>
</dbReference>
<dbReference type="InterPro" id="IPR008253">
    <property type="entry name" value="Marvel"/>
</dbReference>
<reference evidence="7 8" key="2">
    <citation type="journal article" date="2015" name="Eukaryot. Cell">
        <title>Asexual propagation of a virulent clone complex in a human and feline outbreak of sporotrichosis.</title>
        <authorList>
            <person name="Teixeira Mde M."/>
            <person name="Rodrigues A.M."/>
            <person name="Tsui C.K."/>
            <person name="de Almeida L.G."/>
            <person name="Van Diepeningen A.D."/>
            <person name="van den Ende B.G."/>
            <person name="Fernandes G.F."/>
            <person name="Kano R."/>
            <person name="Hamelin R.C."/>
            <person name="Lopes-Bezerra L.M."/>
            <person name="Vasconcelos A.T."/>
            <person name="de Hoog S."/>
            <person name="de Camargo Z.P."/>
            <person name="Felipe M.S."/>
        </authorList>
    </citation>
    <scope>NUCLEOTIDE SEQUENCE [LARGE SCALE GENOMIC DNA]</scope>
    <source>
        <strain evidence="7 8">1099-18</strain>
    </source>
</reference>
<comment type="caution">
    <text evidence="7">The sequence shown here is derived from an EMBL/GenBank/DDBJ whole genome shotgun (WGS) entry which is preliminary data.</text>
</comment>
<feature type="transmembrane region" description="Helical" evidence="5">
    <location>
        <begin position="133"/>
        <end position="153"/>
    </location>
</feature>
<dbReference type="Proteomes" id="UP000033710">
    <property type="component" value="Unassembled WGS sequence"/>
</dbReference>
<evidence type="ECO:0000259" key="6">
    <source>
        <dbReference type="Pfam" id="PF01284"/>
    </source>
</evidence>
<proteinExistence type="predicted"/>
<evidence type="ECO:0000256" key="4">
    <source>
        <dbReference type="ARBA" id="ARBA00023136"/>
    </source>
</evidence>
<feature type="transmembrane region" description="Helical" evidence="5">
    <location>
        <begin position="40"/>
        <end position="62"/>
    </location>
</feature>
<dbReference type="PANTHER" id="PTHR28165:SF1">
    <property type="entry name" value="NON-CLASSICAL EXPORT PROTEIN 2-RELATED"/>
    <property type="match status" value="1"/>
</dbReference>
<dbReference type="GO" id="GO:0032126">
    <property type="term" value="C:eisosome"/>
    <property type="evidence" value="ECO:0007669"/>
    <property type="project" value="TreeGrafter"/>
</dbReference>
<evidence type="ECO:0000313" key="8">
    <source>
        <dbReference type="Proteomes" id="UP000033710"/>
    </source>
</evidence>
<feature type="transmembrane region" description="Helical" evidence="5">
    <location>
        <begin position="68"/>
        <end position="91"/>
    </location>
</feature>
<dbReference type="PANTHER" id="PTHR28165">
    <property type="entry name" value="NON-CLASSICAL EXPORT PROTEIN 2-RELATED"/>
    <property type="match status" value="1"/>
</dbReference>
<dbReference type="Pfam" id="PF01284">
    <property type="entry name" value="MARVEL"/>
    <property type="match status" value="1"/>
</dbReference>